<comment type="caution">
    <text evidence="1">The sequence shown here is derived from an EMBL/GenBank/DDBJ whole genome shotgun (WGS) entry which is preliminary data.</text>
</comment>
<keyword evidence="2" id="KW-1185">Reference proteome</keyword>
<dbReference type="Proteomes" id="UP000740926">
    <property type="component" value="Unassembled WGS sequence"/>
</dbReference>
<evidence type="ECO:0000313" key="1">
    <source>
        <dbReference type="EMBL" id="KAG1564021.1"/>
    </source>
</evidence>
<gene>
    <name evidence="1" type="ORF">G6F50_011430</name>
</gene>
<proteinExistence type="predicted"/>
<name>A0A9P6YT51_9FUNG</name>
<dbReference type="AlphaFoldDB" id="A0A9P6YT51"/>
<dbReference type="EMBL" id="JAANIU010002910">
    <property type="protein sequence ID" value="KAG1564021.1"/>
    <property type="molecule type" value="Genomic_DNA"/>
</dbReference>
<protein>
    <submittedName>
        <fullName evidence="1">Uncharacterized protein</fullName>
    </submittedName>
</protein>
<organism evidence="1 2">
    <name type="scientific">Rhizopus delemar</name>
    <dbReference type="NCBI Taxonomy" id="936053"/>
    <lineage>
        <taxon>Eukaryota</taxon>
        <taxon>Fungi</taxon>
        <taxon>Fungi incertae sedis</taxon>
        <taxon>Mucoromycota</taxon>
        <taxon>Mucoromycotina</taxon>
        <taxon>Mucoromycetes</taxon>
        <taxon>Mucorales</taxon>
        <taxon>Mucorineae</taxon>
        <taxon>Rhizopodaceae</taxon>
        <taxon>Rhizopus</taxon>
    </lineage>
</organism>
<accession>A0A9P6YT51</accession>
<sequence length="474" mass="54618">MPKSRFKPAEYSWLKANYDHFNHILFFDAFSSYTKNRAGKRFLVLAHQWIDDPSKREALLNNFNKWRKSKEAKEYWKNRADLVYSESETSSSNSTYNSSSPSIVAQPSVATNITEEMDSFFSANLTLPSKSNRYVVDGVDISSCFNKYQVRFREAISFNGIAFETHFHQILSLSSILLLQKNYSNDDLAICFPEKSLEIVRSNVKEDLNTKNYNVPYGRIITILSIVERVYGRSISREQGCFEMDKAMLESDGIEKAIIKTFKKMLETFLMDDLEETVKEDDLKSRFILPIIQSLFDDIDSPNTYHFKISNENNHECQNKQFDISRRRPDGYFRANRNGSMVTIGFFEAKPASQKKDAKRIQYDLVRLGVFGKNAIDIHQLGSSFLVQAVGTKMSFYMLQKKTSDIYTMVELDTLTFPSTVNEIPAIFGYINRIAKIVGIFNDIAKVIVPVQDDEGEVRQSLRSPIIRELSLYK</sequence>
<evidence type="ECO:0000313" key="2">
    <source>
        <dbReference type="Proteomes" id="UP000740926"/>
    </source>
</evidence>
<reference evidence="1 2" key="1">
    <citation type="journal article" date="2020" name="Microb. Genom.">
        <title>Genetic diversity of clinical and environmental Mucorales isolates obtained from an investigation of mucormycosis cases among solid organ transplant recipients.</title>
        <authorList>
            <person name="Nguyen M.H."/>
            <person name="Kaul D."/>
            <person name="Muto C."/>
            <person name="Cheng S.J."/>
            <person name="Richter R.A."/>
            <person name="Bruno V.M."/>
            <person name="Liu G."/>
            <person name="Beyhan S."/>
            <person name="Sundermann A.J."/>
            <person name="Mounaud S."/>
            <person name="Pasculle A.W."/>
            <person name="Nierman W.C."/>
            <person name="Driscoll E."/>
            <person name="Cumbie R."/>
            <person name="Clancy C.J."/>
            <person name="Dupont C.L."/>
        </authorList>
    </citation>
    <scope>NUCLEOTIDE SEQUENCE [LARGE SCALE GENOMIC DNA]</scope>
    <source>
        <strain evidence="1 2">GL24</strain>
    </source>
</reference>